<feature type="transmembrane region" description="Helical" evidence="10">
    <location>
        <begin position="309"/>
        <end position="332"/>
    </location>
</feature>
<gene>
    <name evidence="11" type="ORF">DES52_112142</name>
</gene>
<dbReference type="InterPro" id="IPR051085">
    <property type="entry name" value="MB_O-acyltransferase"/>
</dbReference>
<keyword evidence="8 9" id="KW-0012">Acyltransferase</keyword>
<keyword evidence="4 9" id="KW-0808">Transferase</keyword>
<evidence type="ECO:0000313" key="12">
    <source>
        <dbReference type="Proteomes" id="UP000248326"/>
    </source>
</evidence>
<keyword evidence="5 10" id="KW-0812">Transmembrane</keyword>
<accession>A0A318S431</accession>
<dbReference type="OrthoDB" id="9805788at2"/>
<keyword evidence="3 9" id="KW-1003">Cell membrane</keyword>
<evidence type="ECO:0000256" key="5">
    <source>
        <dbReference type="ARBA" id="ARBA00022692"/>
    </source>
</evidence>
<keyword evidence="7 9" id="KW-0472">Membrane</keyword>
<feature type="transmembrane region" description="Helical" evidence="10">
    <location>
        <begin position="113"/>
        <end position="136"/>
    </location>
</feature>
<evidence type="ECO:0000313" key="11">
    <source>
        <dbReference type="EMBL" id="PYE52820.1"/>
    </source>
</evidence>
<evidence type="ECO:0000256" key="9">
    <source>
        <dbReference type="PIRNR" id="PIRNR016636"/>
    </source>
</evidence>
<feature type="transmembrane region" description="Helical" evidence="10">
    <location>
        <begin position="75"/>
        <end position="93"/>
    </location>
</feature>
<feature type="transmembrane region" description="Helical" evidence="10">
    <location>
        <begin position="359"/>
        <end position="376"/>
    </location>
</feature>
<protein>
    <submittedName>
        <fullName evidence="11">Alginate O-acetyltransferase complex protein AlgI</fullName>
    </submittedName>
</protein>
<sequence>MVFSSNIFLFVFLPIFLAVYFLLPFRAKSAWILTGSYAFYGWWRFDFLALLFAVTLASYLVALGMVRAPEFRRRAWLSAGIVGNLAVLAYFKYANFGVSSFNTLVSSLGLQPFAWAPVLLPIGLSFFIFHAISYLVDVYRGGAAPTRNFIDFAAFIALFPHLIAGPVLKYNLLAEQFRSRVHSFALFGQGSHRFMIGFAKKVLIADTIAPLVGQAFDLPNPSMADAWLGTVAYTLQLYFDFSGYSDMAIGLALMLGFRFPENFDHPYISRSITEFWRRWHMSLSSWLREYLYISLGGNRRGRARTYVNLWLTMVLGGLWHGANWTFVLWGAWHGSLLAFERWHGEAGKNASARTSKPPVLAMLGTLLLVMLGWVLFRAESVGSAWTVYRGLFGFNGLALSDDLAWQVRGSQVAVMLLALAFVFVSPSWSRWSEALNIKKAGMRFALRSAVAFVVLPLFALSVLKLNAQSYTPFLYFQF</sequence>
<keyword evidence="12" id="KW-1185">Reference proteome</keyword>
<evidence type="ECO:0000256" key="2">
    <source>
        <dbReference type="ARBA" id="ARBA00010323"/>
    </source>
</evidence>
<evidence type="ECO:0000256" key="10">
    <source>
        <dbReference type="SAM" id="Phobius"/>
    </source>
</evidence>
<dbReference type="EMBL" id="QJSX01000012">
    <property type="protein sequence ID" value="PYE52820.1"/>
    <property type="molecule type" value="Genomic_DNA"/>
</dbReference>
<dbReference type="GO" id="GO:0005886">
    <property type="term" value="C:plasma membrane"/>
    <property type="evidence" value="ECO:0007669"/>
    <property type="project" value="UniProtKB-SubCell"/>
</dbReference>
<evidence type="ECO:0000256" key="7">
    <source>
        <dbReference type="ARBA" id="ARBA00023136"/>
    </source>
</evidence>
<reference evidence="11 12" key="1">
    <citation type="submission" date="2018-06" db="EMBL/GenBank/DDBJ databases">
        <title>Genomic Encyclopedia of Type Strains, Phase IV (KMG-IV): sequencing the most valuable type-strain genomes for metagenomic binning, comparative biology and taxonomic classification.</title>
        <authorList>
            <person name="Goeker M."/>
        </authorList>
    </citation>
    <scope>NUCLEOTIDE SEQUENCE [LARGE SCALE GENOMIC DNA]</scope>
    <source>
        <strain evidence="11 12">DSM 18048</strain>
    </source>
</reference>
<feature type="transmembrane region" description="Helical" evidence="10">
    <location>
        <begin position="412"/>
        <end position="432"/>
    </location>
</feature>
<dbReference type="PIRSF" id="PIRSF500217">
    <property type="entry name" value="AlgI"/>
    <property type="match status" value="1"/>
</dbReference>
<dbReference type="InterPro" id="IPR024194">
    <property type="entry name" value="Ac/AlaTfrase_AlgI/DltB"/>
</dbReference>
<dbReference type="Proteomes" id="UP000248326">
    <property type="component" value="Unassembled WGS sequence"/>
</dbReference>
<keyword evidence="6 10" id="KW-1133">Transmembrane helix</keyword>
<comment type="caution">
    <text evidence="11">The sequence shown here is derived from an EMBL/GenBank/DDBJ whole genome shotgun (WGS) entry which is preliminary data.</text>
</comment>
<dbReference type="PANTHER" id="PTHR13285">
    <property type="entry name" value="ACYLTRANSFERASE"/>
    <property type="match status" value="1"/>
</dbReference>
<organism evidence="11 12">
    <name type="scientific">Deinococcus yavapaiensis KR-236</name>
    <dbReference type="NCBI Taxonomy" id="694435"/>
    <lineage>
        <taxon>Bacteria</taxon>
        <taxon>Thermotogati</taxon>
        <taxon>Deinococcota</taxon>
        <taxon>Deinococci</taxon>
        <taxon>Deinococcales</taxon>
        <taxon>Deinococcaceae</taxon>
        <taxon>Deinococcus</taxon>
    </lineage>
</organism>
<dbReference type="RefSeq" id="WP_110887703.1">
    <property type="nucleotide sequence ID" value="NZ_QJSX01000012.1"/>
</dbReference>
<feature type="transmembrane region" description="Helical" evidence="10">
    <location>
        <begin position="47"/>
        <end position="68"/>
    </location>
</feature>
<dbReference type="Pfam" id="PF03062">
    <property type="entry name" value="MBOAT"/>
    <property type="match status" value="1"/>
</dbReference>
<dbReference type="GO" id="GO:0016746">
    <property type="term" value="F:acyltransferase activity"/>
    <property type="evidence" value="ECO:0007669"/>
    <property type="project" value="UniProtKB-KW"/>
</dbReference>
<evidence type="ECO:0000256" key="1">
    <source>
        <dbReference type="ARBA" id="ARBA00004651"/>
    </source>
</evidence>
<dbReference type="InterPro" id="IPR004299">
    <property type="entry name" value="MBOAT_fam"/>
</dbReference>
<proteinExistence type="inferred from homology"/>
<comment type="subcellular location">
    <subcellularLocation>
        <location evidence="1">Cell membrane</location>
        <topology evidence="1">Multi-pass membrane protein</topology>
    </subcellularLocation>
</comment>
<feature type="transmembrane region" description="Helical" evidence="10">
    <location>
        <begin position="7"/>
        <end position="27"/>
    </location>
</feature>
<dbReference type="AlphaFoldDB" id="A0A318S431"/>
<evidence type="ECO:0000256" key="8">
    <source>
        <dbReference type="ARBA" id="ARBA00023315"/>
    </source>
</evidence>
<feature type="transmembrane region" description="Helical" evidence="10">
    <location>
        <begin position="444"/>
        <end position="463"/>
    </location>
</feature>
<evidence type="ECO:0000256" key="3">
    <source>
        <dbReference type="ARBA" id="ARBA00022475"/>
    </source>
</evidence>
<comment type="similarity">
    <text evidence="2 9">Belongs to the membrane-bound acyltransferase family.</text>
</comment>
<evidence type="ECO:0000256" key="6">
    <source>
        <dbReference type="ARBA" id="ARBA00022989"/>
    </source>
</evidence>
<dbReference type="PANTHER" id="PTHR13285:SF23">
    <property type="entry name" value="TEICHOIC ACID D-ALANYLTRANSFERASE"/>
    <property type="match status" value="1"/>
</dbReference>
<dbReference type="GO" id="GO:0042121">
    <property type="term" value="P:alginic acid biosynthetic process"/>
    <property type="evidence" value="ECO:0007669"/>
    <property type="project" value="InterPro"/>
</dbReference>
<dbReference type="PIRSF" id="PIRSF016636">
    <property type="entry name" value="AlgI_DltB"/>
    <property type="match status" value="1"/>
</dbReference>
<dbReference type="InterPro" id="IPR028362">
    <property type="entry name" value="AlgI"/>
</dbReference>
<feature type="transmembrane region" description="Helical" evidence="10">
    <location>
        <begin position="383"/>
        <end position="400"/>
    </location>
</feature>
<evidence type="ECO:0000256" key="4">
    <source>
        <dbReference type="ARBA" id="ARBA00022679"/>
    </source>
</evidence>
<name>A0A318S431_9DEIO</name>